<accession>A0A7W5BW53</accession>
<evidence type="ECO:0000313" key="2">
    <source>
        <dbReference type="EMBL" id="MBB3140215.1"/>
    </source>
</evidence>
<keyword evidence="3" id="KW-1185">Reference proteome</keyword>
<reference evidence="2 3" key="1">
    <citation type="submission" date="2020-08" db="EMBL/GenBank/DDBJ databases">
        <title>Genomic Encyclopedia of Type Strains, Phase III (KMG-III): the genomes of soil and plant-associated and newly described type strains.</title>
        <authorList>
            <person name="Whitman W."/>
        </authorList>
    </citation>
    <scope>NUCLEOTIDE SEQUENCE [LARGE SCALE GENOMIC DNA]</scope>
    <source>
        <strain evidence="2 3">CECT 5995</strain>
    </source>
</reference>
<proteinExistence type="predicted"/>
<organism evidence="2 3">
    <name type="scientific">Halomonas organivorans</name>
    <dbReference type="NCBI Taxonomy" id="257772"/>
    <lineage>
        <taxon>Bacteria</taxon>
        <taxon>Pseudomonadati</taxon>
        <taxon>Pseudomonadota</taxon>
        <taxon>Gammaproteobacteria</taxon>
        <taxon>Oceanospirillales</taxon>
        <taxon>Halomonadaceae</taxon>
        <taxon>Halomonas</taxon>
    </lineage>
</organism>
<name>A0A7W5BW53_9GAMM</name>
<comment type="caution">
    <text evidence="2">The sequence shown here is derived from an EMBL/GenBank/DDBJ whole genome shotgun (WGS) entry which is preliminary data.</text>
</comment>
<dbReference type="Proteomes" id="UP000525987">
    <property type="component" value="Unassembled WGS sequence"/>
</dbReference>
<evidence type="ECO:0000256" key="1">
    <source>
        <dbReference type="SAM" id="MobiDB-lite"/>
    </source>
</evidence>
<dbReference type="EMBL" id="JACHXM010000003">
    <property type="protein sequence ID" value="MBB3140215.1"/>
    <property type="molecule type" value="Genomic_DNA"/>
</dbReference>
<sequence>MFGNQLLPAFQGNVAAPESSDKDPVEELENQSGKLYLTLYDEKGTVVFKKNVGDRDGDTFERGEIVNEQGEVLGSLDAEGLAAIQAGSADLKKHVRWGREATVANRQAGFYDTMPSRDARGGSSDDLGTMPSR</sequence>
<feature type="region of interest" description="Disordered" evidence="1">
    <location>
        <begin position="109"/>
        <end position="133"/>
    </location>
</feature>
<gene>
    <name evidence="2" type="ORF">FHR96_001067</name>
</gene>
<protein>
    <submittedName>
        <fullName evidence="2">Uncharacterized protein</fullName>
    </submittedName>
</protein>
<dbReference type="RefSeq" id="WP_183386625.1">
    <property type="nucleotide sequence ID" value="NZ_JACHXM010000003.1"/>
</dbReference>
<feature type="region of interest" description="Disordered" evidence="1">
    <location>
        <begin position="1"/>
        <end position="28"/>
    </location>
</feature>
<evidence type="ECO:0000313" key="3">
    <source>
        <dbReference type="Proteomes" id="UP000525987"/>
    </source>
</evidence>
<dbReference type="AlphaFoldDB" id="A0A7W5BW53"/>